<dbReference type="EMBL" id="LK052886">
    <property type="protein sequence ID" value="CDR37724.1"/>
    <property type="molecule type" value="Genomic_DNA"/>
</dbReference>
<dbReference type="InterPro" id="IPR024549">
    <property type="entry name" value="NADH-UbQ_OxRdtase_su21_C_fun"/>
</dbReference>
<name>A0A061ASL7_CYBFA</name>
<keyword evidence="1" id="KW-1133">Transmembrane helix</keyword>
<keyword evidence="1" id="KW-0812">Transmembrane</keyword>
<feature type="domain" description="NADH-ubiquinone oxidoreductase 21kDa subunit C-terminal fungi" evidence="3">
    <location>
        <begin position="104"/>
        <end position="184"/>
    </location>
</feature>
<dbReference type="InterPro" id="IPR053229">
    <property type="entry name" value="NADH-Q_oxidrdct_subunit"/>
</dbReference>
<keyword evidence="1" id="KW-0472">Membrane</keyword>
<protein>
    <submittedName>
        <fullName evidence="4">CYFA0S01e15830g1_1</fullName>
    </submittedName>
</protein>
<sequence>MSTPSPSYTSGVIDPDPQFTRVVSFFRPMDYATWAGSTVGFPAALTLFEMMDPINGRTYIKPSNSALRVCGLLGFVSGFILVYNRSSKRFWGHAENAREVKMDRFQVKKNLSEGKPPFGSKPSMPENLQDVAMRNSKNSQHALFFFPWFSFFTHEYHGIDLKKYYETRAGEEQWGFKLPPYESLEKTTV</sequence>
<proteinExistence type="predicted"/>
<feature type="transmembrane region" description="Helical" evidence="1">
    <location>
        <begin position="65"/>
        <end position="83"/>
    </location>
</feature>
<dbReference type="InterPro" id="IPR019721">
    <property type="entry name" value="NADH-UbQ_OxRdtase_su21_N"/>
</dbReference>
<evidence type="ECO:0000256" key="1">
    <source>
        <dbReference type="SAM" id="Phobius"/>
    </source>
</evidence>
<dbReference type="PANTHER" id="PTHR34062:SF1">
    <property type="entry name" value="NADH-UBIQUINONE OXIDOREDUCTASE 21KDA SUBUNIT N-TERMINAL DOMAIN-CONTAINING PROTEIN"/>
    <property type="match status" value="1"/>
</dbReference>
<feature type="domain" description="NADH-ubiquinone oxidoreductase 21kDa subunit N-terminal" evidence="2">
    <location>
        <begin position="12"/>
        <end position="95"/>
    </location>
</feature>
<accession>A0A061ASL7</accession>
<dbReference type="PANTHER" id="PTHR34062">
    <property type="entry name" value="OXIDOREDUCTASE 21 KDA SUBUNIT, PUTATIVE (AFU_ORTHOLOGUE AFUA_4G04750)-RELATED"/>
    <property type="match status" value="1"/>
</dbReference>
<evidence type="ECO:0000313" key="4">
    <source>
        <dbReference type="EMBL" id="CDR37724.1"/>
    </source>
</evidence>
<organism evidence="4">
    <name type="scientific">Cyberlindnera fabianii</name>
    <name type="common">Yeast</name>
    <name type="synonym">Hansenula fabianii</name>
    <dbReference type="NCBI Taxonomy" id="36022"/>
    <lineage>
        <taxon>Eukaryota</taxon>
        <taxon>Fungi</taxon>
        <taxon>Dikarya</taxon>
        <taxon>Ascomycota</taxon>
        <taxon>Saccharomycotina</taxon>
        <taxon>Saccharomycetes</taxon>
        <taxon>Phaffomycetales</taxon>
        <taxon>Phaffomycetaceae</taxon>
        <taxon>Cyberlindnera</taxon>
    </lineage>
</organism>
<dbReference type="AlphaFoldDB" id="A0A061ASL7"/>
<dbReference type="PhylomeDB" id="A0A061ASL7"/>
<dbReference type="OrthoDB" id="196140at2759"/>
<evidence type="ECO:0000259" key="3">
    <source>
        <dbReference type="Pfam" id="PF12853"/>
    </source>
</evidence>
<evidence type="ECO:0000259" key="2">
    <source>
        <dbReference type="Pfam" id="PF10785"/>
    </source>
</evidence>
<dbReference type="Pfam" id="PF10785">
    <property type="entry name" value="NADH-u_ox-rdase"/>
    <property type="match status" value="1"/>
</dbReference>
<gene>
    <name evidence="4" type="ORF">CYFA0S_01e15830g</name>
</gene>
<dbReference type="VEuPathDB" id="FungiDB:BON22_1678"/>
<reference evidence="4" key="1">
    <citation type="journal article" date="2014" name="Genome Announc.">
        <title>Genome sequence of the yeast Cyberlindnera fabianii (Hansenula fabianii).</title>
        <authorList>
            <person name="Freel K.C."/>
            <person name="Sarilar V."/>
            <person name="Neuveglise C."/>
            <person name="Devillers H."/>
            <person name="Friedrich A."/>
            <person name="Schacherer J."/>
        </authorList>
    </citation>
    <scope>NUCLEOTIDE SEQUENCE</scope>
    <source>
        <strain evidence="4">YJS4271</strain>
    </source>
</reference>
<dbReference type="Pfam" id="PF12853">
    <property type="entry name" value="NADH_u_ox_C"/>
    <property type="match status" value="1"/>
</dbReference>